<keyword evidence="2" id="KW-1185">Reference proteome</keyword>
<accession>A0A2G2ZQ20</accession>
<organism evidence="1 2">
    <name type="scientific">Capsicum annuum</name>
    <name type="common">Capsicum pepper</name>
    <dbReference type="NCBI Taxonomy" id="4072"/>
    <lineage>
        <taxon>Eukaryota</taxon>
        <taxon>Viridiplantae</taxon>
        <taxon>Streptophyta</taxon>
        <taxon>Embryophyta</taxon>
        <taxon>Tracheophyta</taxon>
        <taxon>Spermatophyta</taxon>
        <taxon>Magnoliopsida</taxon>
        <taxon>eudicotyledons</taxon>
        <taxon>Gunneridae</taxon>
        <taxon>Pentapetalae</taxon>
        <taxon>asterids</taxon>
        <taxon>lamiids</taxon>
        <taxon>Solanales</taxon>
        <taxon>Solanaceae</taxon>
        <taxon>Solanoideae</taxon>
        <taxon>Capsiceae</taxon>
        <taxon>Capsicum</taxon>
    </lineage>
</organism>
<sequence>MLSLITIFLGHFSVRVMPILRTGILGSQLLSGICVLSVGGSLPLSIPSNPSCLEDSSDLQTDSGVDQTGEKWNARITWFTSFDRSRPLRYDLPSSLYRSYSHFIPIHCYDVPYSLVTNEASYMCRRLRSSSSE</sequence>
<dbReference type="AlphaFoldDB" id="A0A2G2ZQ20"/>
<comment type="caution">
    <text evidence="1">The sequence shown here is derived from an EMBL/GenBank/DDBJ whole genome shotgun (WGS) entry which is preliminary data.</text>
</comment>
<evidence type="ECO:0000313" key="1">
    <source>
        <dbReference type="EMBL" id="PHT84078.1"/>
    </source>
</evidence>
<proteinExistence type="predicted"/>
<reference evidence="1 2" key="1">
    <citation type="journal article" date="2014" name="Nat. Genet.">
        <title>Genome sequence of the hot pepper provides insights into the evolution of pungency in Capsicum species.</title>
        <authorList>
            <person name="Kim S."/>
            <person name="Park M."/>
            <person name="Yeom S.I."/>
            <person name="Kim Y.M."/>
            <person name="Lee J.M."/>
            <person name="Lee H.A."/>
            <person name="Seo E."/>
            <person name="Choi J."/>
            <person name="Cheong K."/>
            <person name="Kim K.T."/>
            <person name="Jung K."/>
            <person name="Lee G.W."/>
            <person name="Oh S.K."/>
            <person name="Bae C."/>
            <person name="Kim S.B."/>
            <person name="Lee H.Y."/>
            <person name="Kim S.Y."/>
            <person name="Kim M.S."/>
            <person name="Kang B.C."/>
            <person name="Jo Y.D."/>
            <person name="Yang H.B."/>
            <person name="Jeong H.J."/>
            <person name="Kang W.H."/>
            <person name="Kwon J.K."/>
            <person name="Shin C."/>
            <person name="Lim J.Y."/>
            <person name="Park J.H."/>
            <person name="Huh J.H."/>
            <person name="Kim J.S."/>
            <person name="Kim B.D."/>
            <person name="Cohen O."/>
            <person name="Paran I."/>
            <person name="Suh M.C."/>
            <person name="Lee S.B."/>
            <person name="Kim Y.K."/>
            <person name="Shin Y."/>
            <person name="Noh S.J."/>
            <person name="Park J."/>
            <person name="Seo Y.S."/>
            <person name="Kwon S.Y."/>
            <person name="Kim H.A."/>
            <person name="Park J.M."/>
            <person name="Kim H.J."/>
            <person name="Choi S.B."/>
            <person name="Bosland P.W."/>
            <person name="Reeves G."/>
            <person name="Jo S.H."/>
            <person name="Lee B.W."/>
            <person name="Cho H.T."/>
            <person name="Choi H.S."/>
            <person name="Lee M.S."/>
            <person name="Yu Y."/>
            <person name="Do Choi Y."/>
            <person name="Park B.S."/>
            <person name="van Deynze A."/>
            <person name="Ashrafi H."/>
            <person name="Hill T."/>
            <person name="Kim W.T."/>
            <person name="Pai H.S."/>
            <person name="Ahn H.K."/>
            <person name="Yeam I."/>
            <person name="Giovannoni J.J."/>
            <person name="Rose J.K."/>
            <person name="Sorensen I."/>
            <person name="Lee S.J."/>
            <person name="Kim R.W."/>
            <person name="Choi I.Y."/>
            <person name="Choi B.S."/>
            <person name="Lim J.S."/>
            <person name="Lee Y.H."/>
            <person name="Choi D."/>
        </authorList>
    </citation>
    <scope>NUCLEOTIDE SEQUENCE [LARGE SCALE GENOMIC DNA]</scope>
    <source>
        <strain evidence="2">cv. CM334</strain>
    </source>
</reference>
<evidence type="ECO:0000313" key="2">
    <source>
        <dbReference type="Proteomes" id="UP000222542"/>
    </source>
</evidence>
<gene>
    <name evidence="1" type="ORF">T459_12521</name>
</gene>
<name>A0A2G2ZQ20_CAPAN</name>
<reference evidence="1 2" key="2">
    <citation type="journal article" date="2017" name="Genome Biol.">
        <title>New reference genome sequences of hot pepper reveal the massive evolution of plant disease-resistance genes by retroduplication.</title>
        <authorList>
            <person name="Kim S."/>
            <person name="Park J."/>
            <person name="Yeom S.I."/>
            <person name="Kim Y.M."/>
            <person name="Seo E."/>
            <person name="Kim K.T."/>
            <person name="Kim M.S."/>
            <person name="Lee J.M."/>
            <person name="Cheong K."/>
            <person name="Shin H.S."/>
            <person name="Kim S.B."/>
            <person name="Han K."/>
            <person name="Lee J."/>
            <person name="Park M."/>
            <person name="Lee H.A."/>
            <person name="Lee H.Y."/>
            <person name="Lee Y."/>
            <person name="Oh S."/>
            <person name="Lee J.H."/>
            <person name="Choi E."/>
            <person name="Choi E."/>
            <person name="Lee S.E."/>
            <person name="Jeon J."/>
            <person name="Kim H."/>
            <person name="Choi G."/>
            <person name="Song H."/>
            <person name="Lee J."/>
            <person name="Lee S.C."/>
            <person name="Kwon J.K."/>
            <person name="Lee H.Y."/>
            <person name="Koo N."/>
            <person name="Hong Y."/>
            <person name="Kim R.W."/>
            <person name="Kang W.H."/>
            <person name="Huh J.H."/>
            <person name="Kang B.C."/>
            <person name="Yang T.J."/>
            <person name="Lee Y.H."/>
            <person name="Bennetzen J.L."/>
            <person name="Choi D."/>
        </authorList>
    </citation>
    <scope>NUCLEOTIDE SEQUENCE [LARGE SCALE GENOMIC DNA]</scope>
    <source>
        <strain evidence="2">cv. CM334</strain>
    </source>
</reference>
<dbReference type="Proteomes" id="UP000222542">
    <property type="component" value="Unassembled WGS sequence"/>
</dbReference>
<protein>
    <submittedName>
        <fullName evidence="1">Uncharacterized protein</fullName>
    </submittedName>
</protein>
<dbReference type="EMBL" id="AYRZ02000004">
    <property type="protein sequence ID" value="PHT84078.1"/>
    <property type="molecule type" value="Genomic_DNA"/>
</dbReference>
<dbReference type="Gramene" id="PHT84078">
    <property type="protein sequence ID" value="PHT84078"/>
    <property type="gene ID" value="T459_12521"/>
</dbReference>